<accession>A0AAD5T9Q5</accession>
<comment type="caution">
    <text evidence="1">The sequence shown here is derived from an EMBL/GenBank/DDBJ whole genome shotgun (WGS) entry which is preliminary data.</text>
</comment>
<sequence length="76" mass="8433">MSTSASNASVEFDFKKIIKSVLKKNQDALSVAELRNKVVEKIVKKSEQTIDAKIVAKLFDKSVFASLNTADFIQLN</sequence>
<evidence type="ECO:0000313" key="2">
    <source>
        <dbReference type="Proteomes" id="UP001211907"/>
    </source>
</evidence>
<dbReference type="Proteomes" id="UP001211907">
    <property type="component" value="Unassembled WGS sequence"/>
</dbReference>
<protein>
    <submittedName>
        <fullName evidence="1">Uncharacterized protein</fullName>
    </submittedName>
</protein>
<dbReference type="EMBL" id="JADGJH010000056">
    <property type="protein sequence ID" value="KAJ3140359.1"/>
    <property type="molecule type" value="Genomic_DNA"/>
</dbReference>
<proteinExistence type="predicted"/>
<dbReference type="AlphaFoldDB" id="A0AAD5T9Q5"/>
<evidence type="ECO:0000313" key="1">
    <source>
        <dbReference type="EMBL" id="KAJ3140359.1"/>
    </source>
</evidence>
<gene>
    <name evidence="1" type="ORF">HK100_010256</name>
</gene>
<organism evidence="1 2">
    <name type="scientific">Physocladia obscura</name>
    <dbReference type="NCBI Taxonomy" id="109957"/>
    <lineage>
        <taxon>Eukaryota</taxon>
        <taxon>Fungi</taxon>
        <taxon>Fungi incertae sedis</taxon>
        <taxon>Chytridiomycota</taxon>
        <taxon>Chytridiomycota incertae sedis</taxon>
        <taxon>Chytridiomycetes</taxon>
        <taxon>Chytridiales</taxon>
        <taxon>Chytriomycetaceae</taxon>
        <taxon>Physocladia</taxon>
    </lineage>
</organism>
<keyword evidence="2" id="KW-1185">Reference proteome</keyword>
<name>A0AAD5T9Q5_9FUNG</name>
<reference evidence="1" key="1">
    <citation type="submission" date="2020-05" db="EMBL/GenBank/DDBJ databases">
        <title>Phylogenomic resolution of chytrid fungi.</title>
        <authorList>
            <person name="Stajich J.E."/>
            <person name="Amses K."/>
            <person name="Simmons R."/>
            <person name="Seto K."/>
            <person name="Myers J."/>
            <person name="Bonds A."/>
            <person name="Quandt C.A."/>
            <person name="Barry K."/>
            <person name="Liu P."/>
            <person name="Grigoriev I."/>
            <person name="Longcore J.E."/>
            <person name="James T.Y."/>
        </authorList>
    </citation>
    <scope>NUCLEOTIDE SEQUENCE</scope>
    <source>
        <strain evidence="1">JEL0513</strain>
    </source>
</reference>